<comment type="caution">
    <text evidence="1">The sequence shown here is derived from an EMBL/GenBank/DDBJ whole genome shotgun (WGS) entry which is preliminary data.</text>
</comment>
<keyword evidence="2" id="KW-1185">Reference proteome</keyword>
<dbReference type="EMBL" id="AGZS01000005">
    <property type="protein sequence ID" value="EJD64757.1"/>
    <property type="molecule type" value="Genomic_DNA"/>
</dbReference>
<dbReference type="HOGENOM" id="CLU_3205129_0_0_11"/>
<name>J0LLP4_9BIFI</name>
<reference evidence="1 2" key="1">
    <citation type="submission" date="2012-01" db="EMBL/GenBank/DDBJ databases">
        <title>The Genome Sequence of Scardovia wiggsiae F0424.</title>
        <authorList>
            <consortium name="The Broad Institute Genome Sequencing Platform"/>
            <person name="Earl A."/>
            <person name="Ward D."/>
            <person name="Feldgarden M."/>
            <person name="Gevers D."/>
            <person name="Izard J."/>
            <person name="Ganesan A."/>
            <person name="Baranova O.V."/>
            <person name="Blanton J.M."/>
            <person name="Tanner A.C."/>
            <person name="Mathney J."/>
            <person name="Dewhirst F.E."/>
            <person name="Young S.K."/>
            <person name="Zeng Q."/>
            <person name="Gargeya S."/>
            <person name="Fitzgerald M."/>
            <person name="Haas B."/>
            <person name="Abouelleil A."/>
            <person name="Alvarado L."/>
            <person name="Arachchi H.M."/>
            <person name="Berlin A."/>
            <person name="Chapman S.B."/>
            <person name="Gearin G."/>
            <person name="Goldberg J."/>
            <person name="Griggs A."/>
            <person name="Gujja S."/>
            <person name="Hansen M."/>
            <person name="Heiman D."/>
            <person name="Howarth C."/>
            <person name="Larimer J."/>
            <person name="Lui A."/>
            <person name="MacDonald P.J.P."/>
            <person name="McCowen C."/>
            <person name="Montmayeur A."/>
            <person name="Murphy C."/>
            <person name="Neiman D."/>
            <person name="Pearson M."/>
            <person name="Priest M."/>
            <person name="Roberts A."/>
            <person name="Saif S."/>
            <person name="Shea T."/>
            <person name="Sisk P."/>
            <person name="Stolte C."/>
            <person name="Sykes S."/>
            <person name="Wortman J."/>
            <person name="Nusbaum C."/>
            <person name="Birren B."/>
        </authorList>
    </citation>
    <scope>NUCLEOTIDE SEQUENCE [LARGE SCALE GENOMIC DNA]</scope>
    <source>
        <strain evidence="1 2">F0424</strain>
    </source>
</reference>
<dbReference type="STRING" id="857290.HMPREF9156_00933"/>
<dbReference type="Proteomes" id="UP000006415">
    <property type="component" value="Unassembled WGS sequence"/>
</dbReference>
<dbReference type="AlphaFoldDB" id="J0LLP4"/>
<organism evidence="1 2">
    <name type="scientific">Scardovia wiggsiae F0424</name>
    <dbReference type="NCBI Taxonomy" id="857290"/>
    <lineage>
        <taxon>Bacteria</taxon>
        <taxon>Bacillati</taxon>
        <taxon>Actinomycetota</taxon>
        <taxon>Actinomycetes</taxon>
        <taxon>Bifidobacteriales</taxon>
        <taxon>Bifidobacteriaceae</taxon>
        <taxon>Scardovia</taxon>
    </lineage>
</organism>
<evidence type="ECO:0000313" key="1">
    <source>
        <dbReference type="EMBL" id="EJD64757.1"/>
    </source>
</evidence>
<evidence type="ECO:0000313" key="2">
    <source>
        <dbReference type="Proteomes" id="UP000006415"/>
    </source>
</evidence>
<gene>
    <name evidence="1" type="ORF">HMPREF9156_00933</name>
</gene>
<proteinExistence type="predicted"/>
<accession>J0LLP4</accession>
<sequence>MPLRIVVFGGICKEYIIYTINYFVADPMVFMGFCCFNTGLDGWTE</sequence>
<protein>
    <submittedName>
        <fullName evidence="1">Uncharacterized protein</fullName>
    </submittedName>
</protein>